<comment type="pathway">
    <text evidence="2">Cofactor biosynthesis; ubiquinone biosynthesis.</text>
</comment>
<evidence type="ECO:0000313" key="10">
    <source>
        <dbReference type="EMBL" id="GLP95515.1"/>
    </source>
</evidence>
<dbReference type="PRINTS" id="PR00420">
    <property type="entry name" value="RNGMNOXGNASE"/>
</dbReference>
<protein>
    <submittedName>
        <fullName evidence="10">FAD-dependent 2-octaprenylphenol hydroxylase</fullName>
    </submittedName>
</protein>
<dbReference type="PANTHER" id="PTHR43876:SF7">
    <property type="entry name" value="UBIQUINONE BIOSYNTHESIS MONOOXYGENASE COQ6, MITOCHONDRIAL"/>
    <property type="match status" value="1"/>
</dbReference>
<dbReference type="PROSITE" id="PS01304">
    <property type="entry name" value="UBIH"/>
    <property type="match status" value="1"/>
</dbReference>
<dbReference type="InterPro" id="IPR036188">
    <property type="entry name" value="FAD/NAD-bd_sf"/>
</dbReference>
<dbReference type="NCBIfam" id="TIGR01988">
    <property type="entry name" value="Ubi-OHases"/>
    <property type="match status" value="1"/>
</dbReference>
<dbReference type="FunFam" id="3.50.50.60:FF:000021">
    <property type="entry name" value="Ubiquinone biosynthesis monooxygenase COQ6"/>
    <property type="match status" value="1"/>
</dbReference>
<dbReference type="RefSeq" id="WP_245837128.1">
    <property type="nucleotide sequence ID" value="NZ_BSNC01000003.1"/>
</dbReference>
<accession>A0AA37VYJ7</accession>
<dbReference type="Pfam" id="PF01494">
    <property type="entry name" value="FAD_binding_3"/>
    <property type="match status" value="1"/>
</dbReference>
<keyword evidence="7" id="KW-0503">Monooxygenase</keyword>
<evidence type="ECO:0000256" key="6">
    <source>
        <dbReference type="ARBA" id="ARBA00023002"/>
    </source>
</evidence>
<reference evidence="10" key="2">
    <citation type="submission" date="2023-01" db="EMBL/GenBank/DDBJ databases">
        <title>Draft genome sequence of Paraferrimonas sedimenticola strain NBRC 101628.</title>
        <authorList>
            <person name="Sun Q."/>
            <person name="Mori K."/>
        </authorList>
    </citation>
    <scope>NUCLEOTIDE SEQUENCE</scope>
    <source>
        <strain evidence="10">NBRC 101628</strain>
    </source>
</reference>
<evidence type="ECO:0000256" key="2">
    <source>
        <dbReference type="ARBA" id="ARBA00004749"/>
    </source>
</evidence>
<comment type="subunit">
    <text evidence="8">Component of the Ubi complex metabolon, which regroups five ubiquinone biosynthesis proteins (UbiE, UbiF, UbiG, UbiH and UbiI) and two accessory factors (UbiK and the lipid-binding protein UbiJ).</text>
</comment>
<evidence type="ECO:0000256" key="8">
    <source>
        <dbReference type="ARBA" id="ARBA00065734"/>
    </source>
</evidence>
<organism evidence="10 11">
    <name type="scientific">Paraferrimonas sedimenticola</name>
    <dbReference type="NCBI Taxonomy" id="375674"/>
    <lineage>
        <taxon>Bacteria</taxon>
        <taxon>Pseudomonadati</taxon>
        <taxon>Pseudomonadota</taxon>
        <taxon>Gammaproteobacteria</taxon>
        <taxon>Alteromonadales</taxon>
        <taxon>Ferrimonadaceae</taxon>
        <taxon>Paraferrimonas</taxon>
    </lineage>
</organism>
<dbReference type="GO" id="GO:0006744">
    <property type="term" value="P:ubiquinone biosynthetic process"/>
    <property type="evidence" value="ECO:0007669"/>
    <property type="project" value="InterPro"/>
</dbReference>
<dbReference type="SUPFAM" id="SSF51905">
    <property type="entry name" value="FAD/NAD(P)-binding domain"/>
    <property type="match status" value="1"/>
</dbReference>
<sequence>MNQPMQAPINVDIAVIGGGMVGMACAVGAAQQGYSVAILAPETVPPMSDDYGLRVSAISHASQRLLTRLGAWNNIPRKAPYQSMHVWDKDGLGRIDLTGDNLGHKTIGHIIENHAVQLGLQSALEASDKIQVVSDKLAQLTLGDDSAWAMTEGGRMVGAKLVVGADGARSKVRQLANIGIKFQDYGHNALVASIKTELPHDGVARQVFLKDGPLAFLPLGEPNLCSIVWSLPPQEASRLSQCSNDEFNRELTAAFDGALGLCELVSERPAFPLTMRLANDFAKQRLVLMGDAAHTIHPLAGQGVNLGLLDCGSLLDKLEDWQGRGVDIGDERYLAEYQRWRKAEALEMIATMEAFKRLFAGNHPLKQGIRGLGMKLVDNLPMLKDKLVARAMGLSGDLPTCCR</sequence>
<dbReference type="InterPro" id="IPR051205">
    <property type="entry name" value="UbiH/COQ6_monooxygenase"/>
</dbReference>
<gene>
    <name evidence="10" type="primary">visC</name>
    <name evidence="10" type="ORF">GCM10007895_08210</name>
</gene>
<evidence type="ECO:0000313" key="11">
    <source>
        <dbReference type="Proteomes" id="UP001161422"/>
    </source>
</evidence>
<keyword evidence="5" id="KW-0274">FAD</keyword>
<feature type="domain" description="FAD-binding" evidence="9">
    <location>
        <begin position="11"/>
        <end position="342"/>
    </location>
</feature>
<evidence type="ECO:0000256" key="1">
    <source>
        <dbReference type="ARBA" id="ARBA00001974"/>
    </source>
</evidence>
<dbReference type="EMBL" id="BSNC01000003">
    <property type="protein sequence ID" value="GLP95515.1"/>
    <property type="molecule type" value="Genomic_DNA"/>
</dbReference>
<comment type="caution">
    <text evidence="10">The sequence shown here is derived from an EMBL/GenBank/DDBJ whole genome shotgun (WGS) entry which is preliminary data.</text>
</comment>
<reference evidence="10" key="1">
    <citation type="journal article" date="2014" name="Int. J. Syst. Evol. Microbiol.">
        <title>Complete genome sequence of Corynebacterium casei LMG S-19264T (=DSM 44701T), isolated from a smear-ripened cheese.</title>
        <authorList>
            <consortium name="US DOE Joint Genome Institute (JGI-PGF)"/>
            <person name="Walter F."/>
            <person name="Albersmeier A."/>
            <person name="Kalinowski J."/>
            <person name="Ruckert C."/>
        </authorList>
    </citation>
    <scope>NUCLEOTIDE SEQUENCE</scope>
    <source>
        <strain evidence="10">NBRC 101628</strain>
    </source>
</reference>
<evidence type="ECO:0000256" key="5">
    <source>
        <dbReference type="ARBA" id="ARBA00022827"/>
    </source>
</evidence>
<evidence type="ECO:0000259" key="9">
    <source>
        <dbReference type="Pfam" id="PF01494"/>
    </source>
</evidence>
<evidence type="ECO:0000256" key="7">
    <source>
        <dbReference type="ARBA" id="ARBA00023033"/>
    </source>
</evidence>
<dbReference type="GO" id="GO:0110142">
    <property type="term" value="C:ubiquinone biosynthesis complex"/>
    <property type="evidence" value="ECO:0007669"/>
    <property type="project" value="UniProtKB-ARBA"/>
</dbReference>
<dbReference type="GO" id="GO:0071949">
    <property type="term" value="F:FAD binding"/>
    <property type="evidence" value="ECO:0007669"/>
    <property type="project" value="InterPro"/>
</dbReference>
<dbReference type="GO" id="GO:0019168">
    <property type="term" value="F:2-polyprenylphenol 6-hydroxylase activity"/>
    <property type="evidence" value="ECO:0007669"/>
    <property type="project" value="TreeGrafter"/>
</dbReference>
<dbReference type="PANTHER" id="PTHR43876">
    <property type="entry name" value="UBIQUINONE BIOSYNTHESIS MONOOXYGENASE COQ6, MITOCHONDRIAL"/>
    <property type="match status" value="1"/>
</dbReference>
<dbReference type="InterPro" id="IPR018168">
    <property type="entry name" value="Ubi_Hdrlase_CS"/>
</dbReference>
<comment type="cofactor">
    <cofactor evidence="1">
        <name>FAD</name>
        <dbReference type="ChEBI" id="CHEBI:57692"/>
    </cofactor>
</comment>
<dbReference type="Gene3D" id="3.50.50.60">
    <property type="entry name" value="FAD/NAD(P)-binding domain"/>
    <property type="match status" value="2"/>
</dbReference>
<dbReference type="InterPro" id="IPR002938">
    <property type="entry name" value="FAD-bd"/>
</dbReference>
<dbReference type="InterPro" id="IPR010971">
    <property type="entry name" value="UbiH/COQ6"/>
</dbReference>
<dbReference type="AlphaFoldDB" id="A0AA37VYJ7"/>
<comment type="similarity">
    <text evidence="3">Belongs to the UbiH/COQ6 family.</text>
</comment>
<evidence type="ECO:0000256" key="3">
    <source>
        <dbReference type="ARBA" id="ARBA00005349"/>
    </source>
</evidence>
<keyword evidence="11" id="KW-1185">Reference proteome</keyword>
<dbReference type="Proteomes" id="UP001161422">
    <property type="component" value="Unassembled WGS sequence"/>
</dbReference>
<proteinExistence type="inferred from homology"/>
<keyword evidence="6" id="KW-0560">Oxidoreductase</keyword>
<name>A0AA37VYJ7_9GAMM</name>
<keyword evidence="4" id="KW-0285">Flavoprotein</keyword>
<evidence type="ECO:0000256" key="4">
    <source>
        <dbReference type="ARBA" id="ARBA00022630"/>
    </source>
</evidence>